<evidence type="ECO:0000256" key="3">
    <source>
        <dbReference type="ARBA" id="ARBA00012572"/>
    </source>
</evidence>
<evidence type="ECO:0000256" key="1">
    <source>
        <dbReference type="ARBA" id="ARBA00001164"/>
    </source>
</evidence>
<comment type="catalytic activity">
    <reaction evidence="1 9">
        <text>N-(5-phospho-beta-D-ribosyl)anthranilate = 1-(2-carboxyphenylamino)-1-deoxy-D-ribulose 5-phosphate</text>
        <dbReference type="Rhea" id="RHEA:21540"/>
        <dbReference type="ChEBI" id="CHEBI:18277"/>
        <dbReference type="ChEBI" id="CHEBI:58613"/>
        <dbReference type="EC" id="5.3.1.24"/>
    </reaction>
</comment>
<evidence type="ECO:0000256" key="9">
    <source>
        <dbReference type="HAMAP-Rule" id="MF_00135"/>
    </source>
</evidence>
<evidence type="ECO:0000256" key="4">
    <source>
        <dbReference type="ARBA" id="ARBA00022272"/>
    </source>
</evidence>
<dbReference type="EMBL" id="CP092418">
    <property type="protein sequence ID" value="USD22811.1"/>
    <property type="molecule type" value="Genomic_DNA"/>
</dbReference>
<keyword evidence="7 9" id="KW-0057">Aromatic amino acid biosynthesis</keyword>
<comment type="similarity">
    <text evidence="9">Belongs to the TrpF family.</text>
</comment>
<protein>
    <recommendedName>
        <fullName evidence="4 9">N-(5'-phosphoribosyl)anthranilate isomerase</fullName>
        <shortName evidence="9">PRAI</shortName>
        <ecNumber evidence="3 9">5.3.1.24</ecNumber>
    </recommendedName>
</protein>
<feature type="domain" description="N-(5'phosphoribosyl) anthranilate isomerase (PRAI)" evidence="10">
    <location>
        <begin position="3"/>
        <end position="198"/>
    </location>
</feature>
<dbReference type="Proteomes" id="UP001055658">
    <property type="component" value="Chromosome"/>
</dbReference>
<evidence type="ECO:0000259" key="10">
    <source>
        <dbReference type="Pfam" id="PF00697"/>
    </source>
</evidence>
<dbReference type="InterPro" id="IPR011060">
    <property type="entry name" value="RibuloseP-bd_barrel"/>
</dbReference>
<dbReference type="InterPro" id="IPR044643">
    <property type="entry name" value="TrpF_fam"/>
</dbReference>
<dbReference type="RefSeq" id="WP_252085164.1">
    <property type="nucleotide sequence ID" value="NZ_CP092418.1"/>
</dbReference>
<dbReference type="EC" id="5.3.1.24" evidence="3 9"/>
<sequence length="203" mass="21636">MQVKICGITRVEDALMAIDAGADALGLVFYKASPRYIDPQVAAVIAEAVPPFVTLTGLFVDAAQSEVDQTLGLVPLNLLQFHGEEAARYCEQFRRPYIKALRMKEGLDVVAAMQEHPKARGFLLDAYRPGVPGGTGETFDWDRVPQESGRSIVLAGGLTGDNVAAAISAARPLGVDVSGGVEQAPGIKDRQKVSAFIRAAKNN</sequence>
<dbReference type="GO" id="GO:0004640">
    <property type="term" value="F:phosphoribosylanthranilate isomerase activity"/>
    <property type="evidence" value="ECO:0007669"/>
    <property type="project" value="UniProtKB-EC"/>
</dbReference>
<dbReference type="NCBIfam" id="NF002298">
    <property type="entry name" value="PRK01222.1-4"/>
    <property type="match status" value="1"/>
</dbReference>
<evidence type="ECO:0000313" key="11">
    <source>
        <dbReference type="EMBL" id="USD22811.1"/>
    </source>
</evidence>
<dbReference type="Pfam" id="PF00697">
    <property type="entry name" value="PRAI"/>
    <property type="match status" value="1"/>
</dbReference>
<dbReference type="PANTHER" id="PTHR42894:SF1">
    <property type="entry name" value="N-(5'-PHOSPHORIBOSYL)ANTHRANILATE ISOMERASE"/>
    <property type="match status" value="1"/>
</dbReference>
<dbReference type="Gene3D" id="3.20.20.70">
    <property type="entry name" value="Aldolase class I"/>
    <property type="match status" value="1"/>
</dbReference>
<evidence type="ECO:0000256" key="5">
    <source>
        <dbReference type="ARBA" id="ARBA00022605"/>
    </source>
</evidence>
<dbReference type="SUPFAM" id="SSF51366">
    <property type="entry name" value="Ribulose-phoshate binding barrel"/>
    <property type="match status" value="1"/>
</dbReference>
<organism evidence="11 12">
    <name type="scientific">Microbulbifer variabilis</name>
    <dbReference type="NCBI Taxonomy" id="266805"/>
    <lineage>
        <taxon>Bacteria</taxon>
        <taxon>Pseudomonadati</taxon>
        <taxon>Pseudomonadota</taxon>
        <taxon>Gammaproteobacteria</taxon>
        <taxon>Cellvibrionales</taxon>
        <taxon>Microbulbiferaceae</taxon>
        <taxon>Microbulbifer</taxon>
    </lineage>
</organism>
<gene>
    <name evidence="9" type="primary">trpF</name>
    <name evidence="11" type="ORF">MJO52_06645</name>
</gene>
<reference evidence="11" key="1">
    <citation type="submission" date="2022-02" db="EMBL/GenBank/DDBJ databases">
        <title>Coral-associated bacteria.</title>
        <authorList>
            <person name="Tang K."/>
            <person name="Wang X."/>
        </authorList>
    </citation>
    <scope>NUCLEOTIDE SEQUENCE</scope>
    <source>
        <strain evidence="11">SCSIO 43006</strain>
    </source>
</reference>
<keyword evidence="8 9" id="KW-0413">Isomerase</keyword>
<keyword evidence="6 9" id="KW-0822">Tryptophan biosynthesis</keyword>
<dbReference type="CDD" id="cd00405">
    <property type="entry name" value="PRAI"/>
    <property type="match status" value="1"/>
</dbReference>
<keyword evidence="5 9" id="KW-0028">Amino-acid biosynthesis</keyword>
<evidence type="ECO:0000313" key="12">
    <source>
        <dbReference type="Proteomes" id="UP001055658"/>
    </source>
</evidence>
<name>A0ABY4VET7_9GAMM</name>
<dbReference type="HAMAP" id="MF_00135">
    <property type="entry name" value="PRAI"/>
    <property type="match status" value="1"/>
</dbReference>
<evidence type="ECO:0000256" key="6">
    <source>
        <dbReference type="ARBA" id="ARBA00022822"/>
    </source>
</evidence>
<evidence type="ECO:0000256" key="2">
    <source>
        <dbReference type="ARBA" id="ARBA00004664"/>
    </source>
</evidence>
<dbReference type="InterPro" id="IPR001240">
    <property type="entry name" value="PRAI_dom"/>
</dbReference>
<dbReference type="PANTHER" id="PTHR42894">
    <property type="entry name" value="N-(5'-PHOSPHORIBOSYL)ANTHRANILATE ISOMERASE"/>
    <property type="match status" value="1"/>
</dbReference>
<dbReference type="InterPro" id="IPR013785">
    <property type="entry name" value="Aldolase_TIM"/>
</dbReference>
<evidence type="ECO:0000256" key="7">
    <source>
        <dbReference type="ARBA" id="ARBA00023141"/>
    </source>
</evidence>
<accession>A0ABY4VET7</accession>
<keyword evidence="12" id="KW-1185">Reference proteome</keyword>
<evidence type="ECO:0000256" key="8">
    <source>
        <dbReference type="ARBA" id="ARBA00023235"/>
    </source>
</evidence>
<comment type="pathway">
    <text evidence="2 9">Amino-acid biosynthesis; L-tryptophan biosynthesis; L-tryptophan from chorismate: step 3/5.</text>
</comment>
<proteinExistence type="inferred from homology"/>